<feature type="transmembrane region" description="Helical" evidence="2">
    <location>
        <begin position="176"/>
        <end position="199"/>
    </location>
</feature>
<dbReference type="VEuPathDB" id="FungiDB:A9K55_007520"/>
<proteinExistence type="predicted"/>
<feature type="transmembrane region" description="Helical" evidence="2">
    <location>
        <begin position="382"/>
        <end position="402"/>
    </location>
</feature>
<dbReference type="PANTHER" id="PTHR34391:SF1">
    <property type="entry name" value="UPF0658 GOLGI APPARATUS MEMBRANE PROTEIN C1952.10C-RELATED"/>
    <property type="match status" value="1"/>
</dbReference>
<evidence type="ECO:0000313" key="4">
    <source>
        <dbReference type="Proteomes" id="UP000323067"/>
    </source>
</evidence>
<feature type="transmembrane region" description="Helical" evidence="2">
    <location>
        <begin position="250"/>
        <end position="268"/>
    </location>
</feature>
<feature type="transmembrane region" description="Helical" evidence="2">
    <location>
        <begin position="409"/>
        <end position="427"/>
    </location>
</feature>
<keyword evidence="2" id="KW-0812">Transmembrane</keyword>
<keyword evidence="2" id="KW-0472">Membrane</keyword>
<dbReference type="PANTHER" id="PTHR34391">
    <property type="entry name" value="UPF0658 GOLGI APPARATUS MEMBRANE PROTEIN C1952.10C-RELATED"/>
    <property type="match status" value="1"/>
</dbReference>
<feature type="region of interest" description="Disordered" evidence="1">
    <location>
        <begin position="1"/>
        <end position="31"/>
    </location>
</feature>
<evidence type="ECO:0000313" key="3">
    <source>
        <dbReference type="EMBL" id="ATY62738.1"/>
    </source>
</evidence>
<feature type="transmembrane region" description="Helical" evidence="2">
    <location>
        <begin position="301"/>
        <end position="325"/>
    </location>
</feature>
<evidence type="ECO:0000256" key="1">
    <source>
        <dbReference type="SAM" id="MobiDB-lite"/>
    </source>
</evidence>
<dbReference type="AlphaFoldDB" id="A0A2H4SI02"/>
<dbReference type="EMBL" id="CP023324">
    <property type="protein sequence ID" value="ATY62738.1"/>
    <property type="molecule type" value="Genomic_DNA"/>
</dbReference>
<feature type="transmembrane region" description="Helical" evidence="2">
    <location>
        <begin position="447"/>
        <end position="468"/>
    </location>
</feature>
<accession>A0A2H4SI02</accession>
<protein>
    <submittedName>
        <fullName evidence="3">Uncharacterized protein</fullName>
    </submittedName>
</protein>
<organism evidence="3 4">
    <name type="scientific">Cordyceps militaris</name>
    <name type="common">Caterpillar fungus</name>
    <name type="synonym">Clavaria militaris</name>
    <dbReference type="NCBI Taxonomy" id="73501"/>
    <lineage>
        <taxon>Eukaryota</taxon>
        <taxon>Fungi</taxon>
        <taxon>Dikarya</taxon>
        <taxon>Ascomycota</taxon>
        <taxon>Pezizomycotina</taxon>
        <taxon>Sordariomycetes</taxon>
        <taxon>Hypocreomycetidae</taxon>
        <taxon>Hypocreales</taxon>
        <taxon>Cordycipitaceae</taxon>
        <taxon>Cordyceps</taxon>
    </lineage>
</organism>
<dbReference type="InterPro" id="IPR040410">
    <property type="entry name" value="UPF0658_Golgi"/>
</dbReference>
<name>A0A2H4SI02_CORMI</name>
<feature type="transmembrane region" description="Helical" evidence="2">
    <location>
        <begin position="219"/>
        <end position="238"/>
    </location>
</feature>
<sequence length="512" mass="57039">MQQRSWSQHNKPVETVLKPTNKTPRRSPRALPLSTLHSVANLLSAASFTAFCPPVSASPVLGSNTHGSRPILSSPAMVATRLESRKSLLGADPGFSEQNMQYQQNYAPNQAYPDAYTQDYPNGPYAQPSLAQPTYADNANMIGDDFHQGYAAREGLTSSHAVSTHRDNFGFLKRKWPAAFMAITGLQAIICLGFEAYVFGKFQLSLGAHVNEPRVQSQYLTIPTFLTLFIFGFLYELVIVWDALRMKNTIQIIGVCIANLAMLVYTAIQVDQIQMAVTVLASFNALDPHVTASELWGDIKAFLVAIPAIIAFTTICMAFCAWKLYQEFAWDILKNIGADYRMKKRFLHYQIYIALLKFDFFFFLGFIIQFVVVVAKKSDPEFAVTVASIPVTIAILLAAAFFTKKENKTGMAITLVFYVGGLVYFVFKLVRIYQPGFRELYTAVRKSLTAFAVITILLIILTIVNGIICMRNFGSGLKPHLQSSKRVEENPDAMSFSLNDVKASVPNRMTID</sequence>
<gene>
    <name evidence="3" type="ORF">A9K55_007520</name>
</gene>
<evidence type="ECO:0000256" key="2">
    <source>
        <dbReference type="SAM" id="Phobius"/>
    </source>
</evidence>
<dbReference type="VEuPathDB" id="FungiDB:CCM_00080"/>
<dbReference type="Proteomes" id="UP000323067">
    <property type="component" value="Chromosome vii"/>
</dbReference>
<feature type="compositionally biased region" description="Polar residues" evidence="1">
    <location>
        <begin position="1"/>
        <end position="10"/>
    </location>
</feature>
<dbReference type="GO" id="GO:0005794">
    <property type="term" value="C:Golgi apparatus"/>
    <property type="evidence" value="ECO:0007669"/>
    <property type="project" value="TreeGrafter"/>
</dbReference>
<dbReference type="OrthoDB" id="2448307at2759"/>
<feature type="transmembrane region" description="Helical" evidence="2">
    <location>
        <begin position="346"/>
        <end position="370"/>
    </location>
</feature>
<keyword evidence="2" id="KW-1133">Transmembrane helix</keyword>
<reference evidence="3 4" key="1">
    <citation type="journal article" date="2017" name="BMC Genomics">
        <title>Chromosome level assembly and secondary metabolite potential of the parasitic fungus Cordyceps militaris.</title>
        <authorList>
            <person name="Kramer G.J."/>
            <person name="Nodwell J.R."/>
        </authorList>
    </citation>
    <scope>NUCLEOTIDE SEQUENCE [LARGE SCALE GENOMIC DNA]</scope>
    <source>
        <strain evidence="3 4">ATCC 34164</strain>
    </source>
</reference>